<dbReference type="AlphaFoldDB" id="A0A923RVH2"/>
<evidence type="ECO:0000259" key="4">
    <source>
        <dbReference type="PROSITE" id="PS01124"/>
    </source>
</evidence>
<dbReference type="Gene3D" id="1.10.10.60">
    <property type="entry name" value="Homeodomain-like"/>
    <property type="match status" value="2"/>
</dbReference>
<dbReference type="EMBL" id="JACOPL010000004">
    <property type="protein sequence ID" value="MBC5724934.1"/>
    <property type="molecule type" value="Genomic_DNA"/>
</dbReference>
<dbReference type="InterPro" id="IPR009057">
    <property type="entry name" value="Homeodomain-like_sf"/>
</dbReference>
<keyword evidence="3" id="KW-0804">Transcription</keyword>
<dbReference type="Gene3D" id="2.60.120.10">
    <property type="entry name" value="Jelly Rolls"/>
    <property type="match status" value="1"/>
</dbReference>
<protein>
    <submittedName>
        <fullName evidence="5">AraC family transcriptional regulator</fullName>
    </submittedName>
</protein>
<dbReference type="SUPFAM" id="SSF46689">
    <property type="entry name" value="Homeodomain-like"/>
    <property type="match status" value="2"/>
</dbReference>
<dbReference type="PROSITE" id="PS01124">
    <property type="entry name" value="HTH_ARAC_FAMILY_2"/>
    <property type="match status" value="1"/>
</dbReference>
<evidence type="ECO:0000256" key="3">
    <source>
        <dbReference type="ARBA" id="ARBA00023163"/>
    </source>
</evidence>
<evidence type="ECO:0000256" key="1">
    <source>
        <dbReference type="ARBA" id="ARBA00023015"/>
    </source>
</evidence>
<name>A0A923RVH2_9FIRM</name>
<gene>
    <name evidence="5" type="ORF">H8S45_05605</name>
</gene>
<accession>A0A923RVH2</accession>
<dbReference type="InterPro" id="IPR020449">
    <property type="entry name" value="Tscrpt_reg_AraC-type_HTH"/>
</dbReference>
<dbReference type="InterPro" id="IPR003313">
    <property type="entry name" value="AraC-bd"/>
</dbReference>
<keyword evidence="6" id="KW-1185">Reference proteome</keyword>
<feature type="domain" description="HTH araC/xylS-type" evidence="4">
    <location>
        <begin position="191"/>
        <end position="289"/>
    </location>
</feature>
<evidence type="ECO:0000313" key="6">
    <source>
        <dbReference type="Proteomes" id="UP000606499"/>
    </source>
</evidence>
<evidence type="ECO:0000313" key="5">
    <source>
        <dbReference type="EMBL" id="MBC5724934.1"/>
    </source>
</evidence>
<sequence length="302" mass="33954">MEAQSEKQKEAAAGIPLRIYPALDGSEADVVDRVPFHWHTESEIVIVDAGTVSLVIADRAYQGTRGDIFFIGSEELHEIRATGQGNQFHSFLFSLELLEFARADDAETSLLEPLAEGHLRFPRQVRKGEAGQEALHRLLARLVCACLRQSLGWRLTAKAALLEIVAVCADYSLIEKVDAPCGTDERLRQKKAIVAYLDEHFTEPVRLPDVAAAFGLSPQYFSTLFRESFGRTLMQHVNFLRTERAARLLRTSSLPVMEIGLRVGYENFSYFIKRFREAYGVPPSVYRKNNREFAATPVGRAH</sequence>
<dbReference type="RefSeq" id="WP_054326182.1">
    <property type="nucleotide sequence ID" value="NZ_JACOPL010000004.1"/>
</dbReference>
<dbReference type="PANTHER" id="PTHR43280">
    <property type="entry name" value="ARAC-FAMILY TRANSCRIPTIONAL REGULATOR"/>
    <property type="match status" value="1"/>
</dbReference>
<dbReference type="PANTHER" id="PTHR43280:SF28">
    <property type="entry name" value="HTH-TYPE TRANSCRIPTIONAL ACTIVATOR RHAS"/>
    <property type="match status" value="1"/>
</dbReference>
<keyword evidence="2" id="KW-0238">DNA-binding</keyword>
<dbReference type="Pfam" id="PF12833">
    <property type="entry name" value="HTH_18"/>
    <property type="match status" value="1"/>
</dbReference>
<reference evidence="5" key="1">
    <citation type="submission" date="2020-08" db="EMBL/GenBank/DDBJ databases">
        <title>Genome public.</title>
        <authorList>
            <person name="Liu C."/>
            <person name="Sun Q."/>
        </authorList>
    </citation>
    <scope>NUCLEOTIDE SEQUENCE</scope>
    <source>
        <strain evidence="5">NSJ-28</strain>
    </source>
</reference>
<dbReference type="InterPro" id="IPR014710">
    <property type="entry name" value="RmlC-like_jellyroll"/>
</dbReference>
<dbReference type="Pfam" id="PF02311">
    <property type="entry name" value="AraC_binding"/>
    <property type="match status" value="1"/>
</dbReference>
<dbReference type="InterPro" id="IPR018060">
    <property type="entry name" value="HTH_AraC"/>
</dbReference>
<dbReference type="GO" id="GO:0043565">
    <property type="term" value="F:sequence-specific DNA binding"/>
    <property type="evidence" value="ECO:0007669"/>
    <property type="project" value="InterPro"/>
</dbReference>
<dbReference type="InterPro" id="IPR011051">
    <property type="entry name" value="RmlC_Cupin_sf"/>
</dbReference>
<organism evidence="5 6">
    <name type="scientific">Agathobaculum faecis</name>
    <dbReference type="NCBI Taxonomy" id="2763013"/>
    <lineage>
        <taxon>Bacteria</taxon>
        <taxon>Bacillati</taxon>
        <taxon>Bacillota</taxon>
        <taxon>Clostridia</taxon>
        <taxon>Eubacteriales</taxon>
        <taxon>Butyricicoccaceae</taxon>
        <taxon>Agathobaculum</taxon>
    </lineage>
</organism>
<dbReference type="SUPFAM" id="SSF51182">
    <property type="entry name" value="RmlC-like cupins"/>
    <property type="match status" value="1"/>
</dbReference>
<evidence type="ECO:0000256" key="2">
    <source>
        <dbReference type="ARBA" id="ARBA00023125"/>
    </source>
</evidence>
<proteinExistence type="predicted"/>
<dbReference type="GO" id="GO:0003700">
    <property type="term" value="F:DNA-binding transcription factor activity"/>
    <property type="evidence" value="ECO:0007669"/>
    <property type="project" value="InterPro"/>
</dbReference>
<keyword evidence="1" id="KW-0805">Transcription regulation</keyword>
<dbReference type="SMART" id="SM00342">
    <property type="entry name" value="HTH_ARAC"/>
    <property type="match status" value="1"/>
</dbReference>
<comment type="caution">
    <text evidence="5">The sequence shown here is derived from an EMBL/GenBank/DDBJ whole genome shotgun (WGS) entry which is preliminary data.</text>
</comment>
<dbReference type="PRINTS" id="PR00032">
    <property type="entry name" value="HTHARAC"/>
</dbReference>
<dbReference type="Proteomes" id="UP000606499">
    <property type="component" value="Unassembled WGS sequence"/>
</dbReference>